<dbReference type="PROSITE" id="PS50893">
    <property type="entry name" value="ABC_TRANSPORTER_2"/>
    <property type="match status" value="1"/>
</dbReference>
<protein>
    <recommendedName>
        <fullName evidence="5">ABC transporter domain-containing protein</fullName>
    </recommendedName>
</protein>
<feature type="region of interest" description="Disordered" evidence="4">
    <location>
        <begin position="255"/>
        <end position="284"/>
    </location>
</feature>
<keyword evidence="3" id="KW-0067">ATP-binding</keyword>
<dbReference type="GO" id="GO:1990060">
    <property type="term" value="C:maltose transport complex"/>
    <property type="evidence" value="ECO:0007669"/>
    <property type="project" value="TreeGrafter"/>
</dbReference>
<dbReference type="InterPro" id="IPR027417">
    <property type="entry name" value="P-loop_NTPase"/>
</dbReference>
<accession>A0A1F6GMU0</accession>
<dbReference type="AlphaFoldDB" id="A0A1F6GMU0"/>
<dbReference type="GO" id="GO:0005524">
    <property type="term" value="F:ATP binding"/>
    <property type="evidence" value="ECO:0007669"/>
    <property type="project" value="UniProtKB-KW"/>
</dbReference>
<dbReference type="InterPro" id="IPR017871">
    <property type="entry name" value="ABC_transporter-like_CS"/>
</dbReference>
<dbReference type="CDD" id="cd03301">
    <property type="entry name" value="ABC_MalK_N"/>
    <property type="match status" value="1"/>
</dbReference>
<dbReference type="InterPro" id="IPR003593">
    <property type="entry name" value="AAA+_ATPase"/>
</dbReference>
<dbReference type="InterPro" id="IPR013611">
    <property type="entry name" value="Transp-assoc_OB_typ2"/>
</dbReference>
<evidence type="ECO:0000313" key="7">
    <source>
        <dbReference type="Proteomes" id="UP000177583"/>
    </source>
</evidence>
<dbReference type="Pfam" id="PF00005">
    <property type="entry name" value="ABC_tran"/>
    <property type="match status" value="1"/>
</dbReference>
<dbReference type="InterPro" id="IPR003439">
    <property type="entry name" value="ABC_transporter-like_ATP-bd"/>
</dbReference>
<keyword evidence="1" id="KW-0813">Transport</keyword>
<organism evidence="6 7">
    <name type="scientific">Candidatus Lambdaproteobacteria bacterium RIFOXYD2_FULL_56_26</name>
    <dbReference type="NCBI Taxonomy" id="1817773"/>
    <lineage>
        <taxon>Bacteria</taxon>
        <taxon>Pseudomonadati</taxon>
        <taxon>Pseudomonadota</taxon>
        <taxon>Candidatus Lambdaproteobacteria</taxon>
    </lineage>
</organism>
<dbReference type="EMBL" id="MFNF01000057">
    <property type="protein sequence ID" value="OGG99435.1"/>
    <property type="molecule type" value="Genomic_DNA"/>
</dbReference>
<evidence type="ECO:0000313" key="6">
    <source>
        <dbReference type="EMBL" id="OGG99435.1"/>
    </source>
</evidence>
<dbReference type="FunFam" id="3.40.50.300:FF:000042">
    <property type="entry name" value="Maltose/maltodextrin ABC transporter, ATP-binding protein"/>
    <property type="match status" value="1"/>
</dbReference>
<dbReference type="InterPro" id="IPR015855">
    <property type="entry name" value="ABC_transpr_MalK-like"/>
</dbReference>
<dbReference type="SMART" id="SM00382">
    <property type="entry name" value="AAA"/>
    <property type="match status" value="1"/>
</dbReference>
<dbReference type="PROSITE" id="PS00211">
    <property type="entry name" value="ABC_TRANSPORTER_1"/>
    <property type="match status" value="1"/>
</dbReference>
<dbReference type="SUPFAM" id="SSF50331">
    <property type="entry name" value="MOP-like"/>
    <property type="match status" value="1"/>
</dbReference>
<dbReference type="GO" id="GO:0015423">
    <property type="term" value="F:ABC-type maltose transporter activity"/>
    <property type="evidence" value="ECO:0007669"/>
    <property type="project" value="TreeGrafter"/>
</dbReference>
<dbReference type="SUPFAM" id="SSF52540">
    <property type="entry name" value="P-loop containing nucleoside triphosphate hydrolases"/>
    <property type="match status" value="1"/>
</dbReference>
<name>A0A1F6GMU0_9PROT</name>
<reference evidence="6 7" key="1">
    <citation type="journal article" date="2016" name="Nat. Commun.">
        <title>Thousands of microbial genomes shed light on interconnected biogeochemical processes in an aquifer system.</title>
        <authorList>
            <person name="Anantharaman K."/>
            <person name="Brown C.T."/>
            <person name="Hug L.A."/>
            <person name="Sharon I."/>
            <person name="Castelle C.J."/>
            <person name="Probst A.J."/>
            <person name="Thomas B.C."/>
            <person name="Singh A."/>
            <person name="Wilkins M.J."/>
            <person name="Karaoz U."/>
            <person name="Brodie E.L."/>
            <person name="Williams K.H."/>
            <person name="Hubbard S.S."/>
            <person name="Banfield J.F."/>
        </authorList>
    </citation>
    <scope>NUCLEOTIDE SEQUENCE [LARGE SCALE GENOMIC DNA]</scope>
</reference>
<dbReference type="Gene3D" id="3.40.50.300">
    <property type="entry name" value="P-loop containing nucleotide triphosphate hydrolases"/>
    <property type="match status" value="1"/>
</dbReference>
<dbReference type="InterPro" id="IPR008995">
    <property type="entry name" value="Mo/tungstate-bd_C_term_dom"/>
</dbReference>
<gene>
    <name evidence="6" type="ORF">A2557_12625</name>
</gene>
<dbReference type="GO" id="GO:0055052">
    <property type="term" value="C:ATP-binding cassette (ABC) transporter complex, substrate-binding subunit-containing"/>
    <property type="evidence" value="ECO:0007669"/>
    <property type="project" value="TreeGrafter"/>
</dbReference>
<keyword evidence="2" id="KW-0547">Nucleotide-binding</keyword>
<evidence type="ECO:0000259" key="5">
    <source>
        <dbReference type="PROSITE" id="PS50893"/>
    </source>
</evidence>
<dbReference type="PANTHER" id="PTHR43875:SF3">
    <property type="entry name" value="MALTOSE_MALTODEXTRIN IMPORT ATP-BINDING PROTEIN MALK"/>
    <property type="match status" value="1"/>
</dbReference>
<evidence type="ECO:0000256" key="2">
    <source>
        <dbReference type="ARBA" id="ARBA00022741"/>
    </source>
</evidence>
<dbReference type="GO" id="GO:0016887">
    <property type="term" value="F:ATP hydrolysis activity"/>
    <property type="evidence" value="ECO:0007669"/>
    <property type="project" value="InterPro"/>
</dbReference>
<proteinExistence type="predicted"/>
<evidence type="ECO:0000256" key="3">
    <source>
        <dbReference type="ARBA" id="ARBA00022840"/>
    </source>
</evidence>
<sequence>MSGIRLTGVHKAFGDTSILEKVDLEVFAGEFLVFVGPSGCGKTTLLRLIAGLEEVSSGKIEIGNLDVTHLEPKSRGVAMVFQNYALYPHLSVKGNLEYPLKIQGLNKTERAAKVLEVAAMLELEPLLGRKPGQLSGGQRQRVAIGRALVREPQVFLFDEPLSNLDARLREQMRQEIGRLHRRLGRTSLYVTHDQAEAMTLADRLAVMQGGKILQLGKPLELYQNPNHLFVAQFLGHPPLGVLSGTQEGNRFSGPWGSLTLERPRPQGPASLGIRPEKLGAEKPNGPLVSFTGTLSFFEHLGREAHVELSLPGEQTLWLVLPDRPLQLGSPFTAYGREEDLLFFGPDGKRLA</sequence>
<feature type="domain" description="ABC transporter" evidence="5">
    <location>
        <begin position="4"/>
        <end position="234"/>
    </location>
</feature>
<comment type="caution">
    <text evidence="6">The sequence shown here is derived from an EMBL/GenBank/DDBJ whole genome shotgun (WGS) entry which is preliminary data.</text>
</comment>
<dbReference type="Pfam" id="PF08402">
    <property type="entry name" value="TOBE_2"/>
    <property type="match status" value="1"/>
</dbReference>
<dbReference type="Gene3D" id="2.40.50.100">
    <property type="match status" value="1"/>
</dbReference>
<dbReference type="PANTHER" id="PTHR43875">
    <property type="entry name" value="MALTODEXTRIN IMPORT ATP-BINDING PROTEIN MSMX"/>
    <property type="match status" value="1"/>
</dbReference>
<evidence type="ECO:0000256" key="4">
    <source>
        <dbReference type="SAM" id="MobiDB-lite"/>
    </source>
</evidence>
<dbReference type="Proteomes" id="UP000177583">
    <property type="component" value="Unassembled WGS sequence"/>
</dbReference>
<dbReference type="InterPro" id="IPR047641">
    <property type="entry name" value="ABC_transpr_MalK/UgpC-like"/>
</dbReference>
<evidence type="ECO:0000256" key="1">
    <source>
        <dbReference type="ARBA" id="ARBA00022448"/>
    </source>
</evidence>